<evidence type="ECO:0000256" key="1">
    <source>
        <dbReference type="SAM" id="Coils"/>
    </source>
</evidence>
<feature type="chain" id="PRO_5002946562" description="DUF3450 family protein" evidence="2">
    <location>
        <begin position="18"/>
        <end position="255"/>
    </location>
</feature>
<dbReference type="eggNOG" id="ENOG5032WDT">
    <property type="taxonomic scope" value="Bacteria"/>
</dbReference>
<evidence type="ECO:0000313" key="4">
    <source>
        <dbReference type="Proteomes" id="UP000009080"/>
    </source>
</evidence>
<organism evidence="3 4">
    <name type="scientific">Teredinibacter turnerae (strain ATCC 39867 / T7901)</name>
    <dbReference type="NCBI Taxonomy" id="377629"/>
    <lineage>
        <taxon>Bacteria</taxon>
        <taxon>Pseudomonadati</taxon>
        <taxon>Pseudomonadota</taxon>
        <taxon>Gammaproteobacteria</taxon>
        <taxon>Cellvibrionales</taxon>
        <taxon>Cellvibrionaceae</taxon>
        <taxon>Teredinibacter</taxon>
    </lineage>
</organism>
<reference evidence="3 4" key="1">
    <citation type="journal article" date="2009" name="PLoS ONE">
        <title>The complete genome of Teredinibacter turnerae T7901: an intracellular endosymbiont of marine wood-boring bivalves (shipworms).</title>
        <authorList>
            <person name="Yang J.C."/>
            <person name="Madupu R."/>
            <person name="Durkin A.S."/>
            <person name="Ekborg N.A."/>
            <person name="Pedamallu C.S."/>
            <person name="Hostetler J.B."/>
            <person name="Radune D."/>
            <person name="Toms B.S."/>
            <person name="Henrissat B."/>
            <person name="Coutinho P.M."/>
            <person name="Schwarz S."/>
            <person name="Field L."/>
            <person name="Trindade-Silva A.E."/>
            <person name="Soares C.A.G."/>
            <person name="Elshahawi S."/>
            <person name="Hanora A."/>
            <person name="Schmidt E.W."/>
            <person name="Haygood M.G."/>
            <person name="Posfai J."/>
            <person name="Benner J."/>
            <person name="Madinger C."/>
            <person name="Nove J."/>
            <person name="Anton B."/>
            <person name="Chaudhary K."/>
            <person name="Foster J."/>
            <person name="Holman A."/>
            <person name="Kumar S."/>
            <person name="Lessard P.A."/>
            <person name="Luyten Y.A."/>
            <person name="Slatko B."/>
            <person name="Wood N."/>
            <person name="Wu B."/>
            <person name="Teplitski M."/>
            <person name="Mougous J.D."/>
            <person name="Ward N."/>
            <person name="Eisen J.A."/>
            <person name="Badger J.H."/>
            <person name="Distel D.L."/>
        </authorList>
    </citation>
    <scope>NUCLEOTIDE SEQUENCE [LARGE SCALE GENOMIC DNA]</scope>
    <source>
        <strain evidence="4">ATCC 39867 / T7901</strain>
    </source>
</reference>
<feature type="signal peptide" evidence="2">
    <location>
        <begin position="1"/>
        <end position="17"/>
    </location>
</feature>
<dbReference type="KEGG" id="ttu:TERTU_3229"/>
<accession>C5BPX0</accession>
<feature type="coiled-coil region" evidence="1">
    <location>
        <begin position="49"/>
        <end position="107"/>
    </location>
</feature>
<dbReference type="OrthoDB" id="5703905at2"/>
<evidence type="ECO:0008006" key="5">
    <source>
        <dbReference type="Google" id="ProtNLM"/>
    </source>
</evidence>
<protein>
    <recommendedName>
        <fullName evidence="5">DUF3450 family protein</fullName>
    </recommendedName>
</protein>
<evidence type="ECO:0000256" key="2">
    <source>
        <dbReference type="SAM" id="SignalP"/>
    </source>
</evidence>
<dbReference type="AlphaFoldDB" id="C5BPX0"/>
<keyword evidence="4" id="KW-1185">Reference proteome</keyword>
<keyword evidence="2" id="KW-0732">Signal</keyword>
<gene>
    <name evidence="3" type="ordered locus">TERTU_3229</name>
</gene>
<evidence type="ECO:0000313" key="3">
    <source>
        <dbReference type="EMBL" id="ACR13826.1"/>
    </source>
</evidence>
<name>C5BPX0_TERTT</name>
<dbReference type="RefSeq" id="WP_015819941.1">
    <property type="nucleotide sequence ID" value="NC_012997.1"/>
</dbReference>
<dbReference type="InterPro" id="IPR016866">
    <property type="entry name" value="UCP028069"/>
</dbReference>
<dbReference type="EMBL" id="CP001614">
    <property type="protein sequence ID" value="ACR13826.1"/>
    <property type="molecule type" value="Genomic_DNA"/>
</dbReference>
<dbReference type="Pfam" id="PF11932">
    <property type="entry name" value="DUF3450"/>
    <property type="match status" value="1"/>
</dbReference>
<dbReference type="HOGENOM" id="CLU_091009_0_0_6"/>
<dbReference type="STRING" id="377629.TERTU_3229"/>
<sequence>MRGCLFSLIFVSLAGFAAPSIESTDSLMAQWLSLERQRGSLERNWQQRKAQLEQKQALFADEIQSLEKIIESAASITDDVSQRRLALSSEQDTLEKEQSRIAQVIEQSSYQLEKVATQLPPPIARQWQEKMALLAQSDVSNSEKLERLFSLLDQAEEFNQRIAVNEASMALETGGQAQTVLVTQIFLGISQGWYVSADGAHYGFGRSTPAGWRWWHGDAADAELGRPLRPESLLQLKAMLANPTTADYLSLPVKL</sequence>
<dbReference type="Proteomes" id="UP000009080">
    <property type="component" value="Chromosome"/>
</dbReference>
<proteinExistence type="predicted"/>
<keyword evidence="1" id="KW-0175">Coiled coil</keyword>